<dbReference type="GO" id="GO:0034599">
    <property type="term" value="P:cellular response to oxidative stress"/>
    <property type="evidence" value="ECO:0007669"/>
    <property type="project" value="TreeGrafter"/>
</dbReference>
<dbReference type="Proteomes" id="UP000636479">
    <property type="component" value="Unassembled WGS sequence"/>
</dbReference>
<dbReference type="InterPro" id="IPR036249">
    <property type="entry name" value="Thioredoxin-like_sf"/>
</dbReference>
<name>A0A8H6W0C8_9AGAR</name>
<dbReference type="GO" id="GO:0000324">
    <property type="term" value="C:fungal-type vacuole"/>
    <property type="evidence" value="ECO:0007669"/>
    <property type="project" value="TreeGrafter"/>
</dbReference>
<dbReference type="GeneID" id="59349244"/>
<dbReference type="PANTHER" id="PTHR45694:SF5">
    <property type="entry name" value="GLUTAREDOXIN 2"/>
    <property type="match status" value="1"/>
</dbReference>
<dbReference type="Gene3D" id="3.40.30.10">
    <property type="entry name" value="Glutaredoxin"/>
    <property type="match status" value="1"/>
</dbReference>
<dbReference type="PRINTS" id="PR00160">
    <property type="entry name" value="GLUTAREDOXIN"/>
</dbReference>
<dbReference type="GO" id="GO:0005801">
    <property type="term" value="C:cis-Golgi network"/>
    <property type="evidence" value="ECO:0007669"/>
    <property type="project" value="TreeGrafter"/>
</dbReference>
<feature type="domain" description="Glutaredoxin" evidence="1">
    <location>
        <begin position="128"/>
        <end position="186"/>
    </location>
</feature>
<comment type="caution">
    <text evidence="2">The sequence shown here is derived from an EMBL/GenBank/DDBJ whole genome shotgun (WGS) entry which is preliminary data.</text>
</comment>
<evidence type="ECO:0000259" key="1">
    <source>
        <dbReference type="Pfam" id="PF00462"/>
    </source>
</evidence>
<dbReference type="GO" id="GO:0015038">
    <property type="term" value="F:glutathione disulfide oxidoreductase activity"/>
    <property type="evidence" value="ECO:0007669"/>
    <property type="project" value="TreeGrafter"/>
</dbReference>
<dbReference type="PANTHER" id="PTHR45694">
    <property type="entry name" value="GLUTAREDOXIN 2"/>
    <property type="match status" value="1"/>
</dbReference>
<dbReference type="RefSeq" id="XP_037216122.1">
    <property type="nucleotide sequence ID" value="XM_037366728.1"/>
</dbReference>
<dbReference type="InterPro" id="IPR014025">
    <property type="entry name" value="Glutaredoxin_subgr"/>
</dbReference>
<dbReference type="InterPro" id="IPR002109">
    <property type="entry name" value="Glutaredoxin"/>
</dbReference>
<dbReference type="CDD" id="cd03419">
    <property type="entry name" value="GRX_GRXh_1_2_like"/>
    <property type="match status" value="1"/>
</dbReference>
<dbReference type="OrthoDB" id="423313at2759"/>
<gene>
    <name evidence="2" type="ORF">MIND_01013300</name>
</gene>
<dbReference type="Pfam" id="PF00462">
    <property type="entry name" value="Glutaredoxin"/>
    <property type="match status" value="1"/>
</dbReference>
<sequence>MEPKRTTLSSRLRRRRLLIAVLVLLGVVYLFGFPSFALDAFDLDLDFPVNRANIAQLVRSKTKNVQVQVPEIYGLLHLVTSADTEDQHIMAGTFDPTKPVDMQVYASGKTNLDWAQRKREIDEQFPLVVFSKTYCPFSKRAKALLETYHLTPPPKVIEVDLRDDAEHIKQLLTRLTQHSTFPNVILLGDSLGGSDQLQALHKDGRQLRNMLQTAGIGVGNTDA</sequence>
<organism evidence="2 3">
    <name type="scientific">Mycena indigotica</name>
    <dbReference type="NCBI Taxonomy" id="2126181"/>
    <lineage>
        <taxon>Eukaryota</taxon>
        <taxon>Fungi</taxon>
        <taxon>Dikarya</taxon>
        <taxon>Basidiomycota</taxon>
        <taxon>Agaricomycotina</taxon>
        <taxon>Agaricomycetes</taxon>
        <taxon>Agaricomycetidae</taxon>
        <taxon>Agaricales</taxon>
        <taxon>Marasmiineae</taxon>
        <taxon>Mycenaceae</taxon>
        <taxon>Mycena</taxon>
    </lineage>
</organism>
<dbReference type="PROSITE" id="PS51354">
    <property type="entry name" value="GLUTAREDOXIN_2"/>
    <property type="match status" value="1"/>
</dbReference>
<dbReference type="GO" id="GO:0005796">
    <property type="term" value="C:Golgi lumen"/>
    <property type="evidence" value="ECO:0007669"/>
    <property type="project" value="TreeGrafter"/>
</dbReference>
<dbReference type="EMBL" id="JACAZF010000009">
    <property type="protein sequence ID" value="KAF7294759.1"/>
    <property type="molecule type" value="Genomic_DNA"/>
</dbReference>
<dbReference type="SUPFAM" id="SSF52833">
    <property type="entry name" value="Thioredoxin-like"/>
    <property type="match status" value="1"/>
</dbReference>
<proteinExistence type="predicted"/>
<dbReference type="AlphaFoldDB" id="A0A8H6W0C8"/>
<keyword evidence="3" id="KW-1185">Reference proteome</keyword>
<evidence type="ECO:0000313" key="3">
    <source>
        <dbReference type="Proteomes" id="UP000636479"/>
    </source>
</evidence>
<reference evidence="2" key="1">
    <citation type="submission" date="2020-05" db="EMBL/GenBank/DDBJ databases">
        <title>Mycena genomes resolve the evolution of fungal bioluminescence.</title>
        <authorList>
            <person name="Tsai I.J."/>
        </authorList>
    </citation>
    <scope>NUCLEOTIDE SEQUENCE</scope>
    <source>
        <strain evidence="2">171206Taipei</strain>
    </source>
</reference>
<evidence type="ECO:0000313" key="2">
    <source>
        <dbReference type="EMBL" id="KAF7294759.1"/>
    </source>
</evidence>
<protein>
    <submittedName>
        <fullName evidence="2">Glutaredoxin domain protein</fullName>
    </submittedName>
</protein>
<accession>A0A8H6W0C8</accession>